<dbReference type="NCBIfam" id="NF003359">
    <property type="entry name" value="PRK04424.1"/>
    <property type="match status" value="1"/>
</dbReference>
<dbReference type="Gene3D" id="3.10.129.10">
    <property type="entry name" value="Hotdog Thioesterase"/>
    <property type="match status" value="1"/>
</dbReference>
<dbReference type="GO" id="GO:0003677">
    <property type="term" value="F:DNA binding"/>
    <property type="evidence" value="ECO:0007669"/>
    <property type="project" value="UniProtKB-KW"/>
</dbReference>
<keyword evidence="5" id="KW-0443">Lipid metabolism</keyword>
<dbReference type="SUPFAM" id="SSF54637">
    <property type="entry name" value="Thioesterase/thiol ester dehydrase-isomerase"/>
    <property type="match status" value="1"/>
</dbReference>
<evidence type="ECO:0000256" key="3">
    <source>
        <dbReference type="ARBA" id="ARBA00022832"/>
    </source>
</evidence>
<dbReference type="GO" id="GO:0045892">
    <property type="term" value="P:negative regulation of DNA-templated transcription"/>
    <property type="evidence" value="ECO:0007669"/>
    <property type="project" value="InterPro"/>
</dbReference>
<protein>
    <submittedName>
        <fullName evidence="9">MaoC like domain-containing protein</fullName>
    </submittedName>
</protein>
<dbReference type="InterPro" id="IPR017275">
    <property type="entry name" value="Transcription_factor_FapR"/>
</dbReference>
<evidence type="ECO:0000256" key="2">
    <source>
        <dbReference type="ARBA" id="ARBA00022516"/>
    </source>
</evidence>
<keyword evidence="6" id="KW-0238">DNA-binding</keyword>
<reference evidence="10" key="1">
    <citation type="submission" date="2016-11" db="EMBL/GenBank/DDBJ databases">
        <authorList>
            <person name="Varghese N."/>
            <person name="Submissions S."/>
        </authorList>
    </citation>
    <scope>NUCLEOTIDE SEQUENCE [LARGE SCALE GENOMIC DNA]</scope>
    <source>
        <strain evidence="10">DSM 11792</strain>
    </source>
</reference>
<keyword evidence="10" id="KW-1185">Reference proteome</keyword>
<dbReference type="Gene3D" id="1.10.10.10">
    <property type="entry name" value="Winged helix-like DNA-binding domain superfamily/Winged helix DNA-binding domain"/>
    <property type="match status" value="1"/>
</dbReference>
<dbReference type="PIRSF" id="PIRSF037733">
    <property type="entry name" value="Transcription_factor_FapR"/>
    <property type="match status" value="1"/>
</dbReference>
<keyword evidence="7" id="KW-0275">Fatty acid biosynthesis</keyword>
<dbReference type="Proteomes" id="UP000184196">
    <property type="component" value="Unassembled WGS sequence"/>
</dbReference>
<dbReference type="OrthoDB" id="1706183at2"/>
<evidence type="ECO:0000313" key="9">
    <source>
        <dbReference type="EMBL" id="SHE53990.1"/>
    </source>
</evidence>
<evidence type="ECO:0000256" key="8">
    <source>
        <dbReference type="ARBA" id="ARBA00023163"/>
    </source>
</evidence>
<keyword evidence="8" id="KW-0804">Transcription</keyword>
<dbReference type="InterPro" id="IPR029069">
    <property type="entry name" value="HotDog_dom_sf"/>
</dbReference>
<dbReference type="RefSeq" id="WP_073162897.1">
    <property type="nucleotide sequence ID" value="NZ_FQUW01000006.1"/>
</dbReference>
<evidence type="ECO:0000313" key="10">
    <source>
        <dbReference type="Proteomes" id="UP000184196"/>
    </source>
</evidence>
<keyword evidence="4" id="KW-0805">Transcription regulation</keyword>
<accession>A0A1M4UBS6</accession>
<dbReference type="InterPro" id="IPR036388">
    <property type="entry name" value="WH-like_DNA-bd_sf"/>
</dbReference>
<evidence type="ECO:0000256" key="4">
    <source>
        <dbReference type="ARBA" id="ARBA00023015"/>
    </source>
</evidence>
<evidence type="ECO:0000256" key="6">
    <source>
        <dbReference type="ARBA" id="ARBA00023125"/>
    </source>
</evidence>
<gene>
    <name evidence="9" type="ORF">SAMN02745218_00460</name>
</gene>
<organism evidence="9 10">
    <name type="scientific">Desulfofundulus australicus DSM 11792</name>
    <dbReference type="NCBI Taxonomy" id="1121425"/>
    <lineage>
        <taxon>Bacteria</taxon>
        <taxon>Bacillati</taxon>
        <taxon>Bacillota</taxon>
        <taxon>Clostridia</taxon>
        <taxon>Eubacteriales</taxon>
        <taxon>Peptococcaceae</taxon>
        <taxon>Desulfofundulus</taxon>
    </lineage>
</organism>
<dbReference type="EMBL" id="FQUW01000006">
    <property type="protein sequence ID" value="SHE53990.1"/>
    <property type="molecule type" value="Genomic_DNA"/>
</dbReference>
<keyword evidence="3" id="KW-0276">Fatty acid metabolism</keyword>
<dbReference type="GO" id="GO:0045717">
    <property type="term" value="P:negative regulation of fatty acid biosynthetic process"/>
    <property type="evidence" value="ECO:0007669"/>
    <property type="project" value="InterPro"/>
</dbReference>
<keyword evidence="2" id="KW-0444">Lipid biosynthesis</keyword>
<name>A0A1M4UBS6_9FIRM</name>
<evidence type="ECO:0000256" key="5">
    <source>
        <dbReference type="ARBA" id="ARBA00023098"/>
    </source>
</evidence>
<keyword evidence="1" id="KW-0678">Repressor</keyword>
<sequence>MARSHTGKLSRQQLVARYLSGNPFLTDEDLAAILGVSVQTIRLDRTELHIPEKRERLEQVARGVYGQLRALSEADLVGELVELNMGRSGVSILTITEDMTFRHTRVARGHYLFAQANSLAVALCDAEVALTGTTKVSFRRPVFCGEKVVARAFVRRKKGNKYMVRVASRVNNETVLEGKFLIFAIAEEVWRQ</sequence>
<proteinExistence type="predicted"/>
<dbReference type="GO" id="GO:0006633">
    <property type="term" value="P:fatty acid biosynthetic process"/>
    <property type="evidence" value="ECO:0007669"/>
    <property type="project" value="UniProtKB-KW"/>
</dbReference>
<evidence type="ECO:0000256" key="7">
    <source>
        <dbReference type="ARBA" id="ARBA00023160"/>
    </source>
</evidence>
<evidence type="ECO:0000256" key="1">
    <source>
        <dbReference type="ARBA" id="ARBA00022491"/>
    </source>
</evidence>
<dbReference type="GO" id="GO:0003700">
    <property type="term" value="F:DNA-binding transcription factor activity"/>
    <property type="evidence" value="ECO:0007669"/>
    <property type="project" value="InterPro"/>
</dbReference>
<dbReference type="AlphaFoldDB" id="A0A1M4UBS6"/>